<feature type="domain" description="Glycosyltransferase RgtA/B/C/D-like" evidence="2">
    <location>
        <begin position="64"/>
        <end position="223"/>
    </location>
</feature>
<feature type="transmembrane region" description="Helical" evidence="1">
    <location>
        <begin position="164"/>
        <end position="191"/>
    </location>
</feature>
<keyword evidence="1" id="KW-1133">Transmembrane helix</keyword>
<protein>
    <submittedName>
        <fullName evidence="3">Membrane protein</fullName>
    </submittedName>
</protein>
<feature type="transmembrane region" description="Helical" evidence="1">
    <location>
        <begin position="111"/>
        <end position="128"/>
    </location>
</feature>
<proteinExistence type="predicted"/>
<sequence length="511" mass="55308">MNEKNKLQVGLDWLIRSFAGVVVFLAIYTICWTVIPYFSNAGLPVDTIEEVAWSREWLLGIYRHPPMMIWLVGIAWKLSGGWIGSPYLASGVALSVGLVFIYLLMRISRPATQAGLVALTTPLVYFFGPQLPQWNANVAQLPFVGLFLYAAFRGVMTRSLGWTLLAGFAAGAGLLGKYSFGLIALFAAAGLLADPVARSRVKVLHVLLAFVASVLVFLPHVYWFFTAPMNTVDYFRMSAERTEGTALGHLTSPLLVILGAVAVLIPTALIAVRGLDFLSEPRRFDSSVDRSLKVYLGFVVVGPIAIAAFIGALGGGLIKDQWLIAYLLAAPAMVVMLIVPHGVDVAWRKSAAIFYFVCLVVLAIAYPVERQAHYWRSNGGPVLWAPLMPAEPMAEAGQVLWRKAVTAAGKPDMKIQIVAGGPEAAGVANVTPGRPAWFEHYNKGYSPWITDALIRSQGILATEAVPAGYPEANGLCVAAQENFDWRNGRGGQGRIATLTVLLPEGLCRPAQ</sequence>
<evidence type="ECO:0000256" key="1">
    <source>
        <dbReference type="SAM" id="Phobius"/>
    </source>
</evidence>
<reference evidence="3 4" key="1">
    <citation type="submission" date="2024-06" db="EMBL/GenBank/DDBJ databases">
        <title>Genomic Encyclopedia of Type Strains, Phase IV (KMG-IV): sequencing the most valuable type-strain genomes for metagenomic binning, comparative biology and taxonomic classification.</title>
        <authorList>
            <person name="Goeker M."/>
        </authorList>
    </citation>
    <scope>NUCLEOTIDE SEQUENCE [LARGE SCALE GENOMIC DNA]</scope>
    <source>
        <strain evidence="3 4">DSM 29780</strain>
    </source>
</reference>
<dbReference type="EMBL" id="JBEPMB010000001">
    <property type="protein sequence ID" value="MET3612282.1"/>
    <property type="molecule type" value="Genomic_DNA"/>
</dbReference>
<feature type="transmembrane region" description="Helical" evidence="1">
    <location>
        <begin position="292"/>
        <end position="315"/>
    </location>
</feature>
<feature type="transmembrane region" description="Helical" evidence="1">
    <location>
        <begin position="134"/>
        <end position="152"/>
    </location>
</feature>
<keyword evidence="1" id="KW-0472">Membrane</keyword>
<feature type="transmembrane region" description="Helical" evidence="1">
    <location>
        <begin position="203"/>
        <end position="225"/>
    </location>
</feature>
<feature type="transmembrane region" description="Helical" evidence="1">
    <location>
        <begin position="351"/>
        <end position="368"/>
    </location>
</feature>
<comment type="caution">
    <text evidence="3">The sequence shown here is derived from an EMBL/GenBank/DDBJ whole genome shotgun (WGS) entry which is preliminary data.</text>
</comment>
<dbReference type="RefSeq" id="WP_354554853.1">
    <property type="nucleotide sequence ID" value="NZ_JBEPMB010000001.1"/>
</dbReference>
<evidence type="ECO:0000259" key="2">
    <source>
        <dbReference type="Pfam" id="PF13231"/>
    </source>
</evidence>
<feature type="transmembrane region" description="Helical" evidence="1">
    <location>
        <begin position="87"/>
        <end position="104"/>
    </location>
</feature>
<dbReference type="Pfam" id="PF13231">
    <property type="entry name" value="PMT_2"/>
    <property type="match status" value="1"/>
</dbReference>
<name>A0ABV2IUX9_9HYPH</name>
<evidence type="ECO:0000313" key="4">
    <source>
        <dbReference type="Proteomes" id="UP001549047"/>
    </source>
</evidence>
<dbReference type="Proteomes" id="UP001549047">
    <property type="component" value="Unassembled WGS sequence"/>
</dbReference>
<gene>
    <name evidence="3" type="ORF">ABID16_000587</name>
</gene>
<keyword evidence="4" id="KW-1185">Reference proteome</keyword>
<keyword evidence="1" id="KW-0812">Transmembrane</keyword>
<evidence type="ECO:0000313" key="3">
    <source>
        <dbReference type="EMBL" id="MET3612282.1"/>
    </source>
</evidence>
<feature type="transmembrane region" description="Helical" evidence="1">
    <location>
        <begin position="322"/>
        <end position="339"/>
    </location>
</feature>
<feature type="transmembrane region" description="Helical" evidence="1">
    <location>
        <begin position="13"/>
        <end position="35"/>
    </location>
</feature>
<feature type="transmembrane region" description="Helical" evidence="1">
    <location>
        <begin position="246"/>
        <end position="272"/>
    </location>
</feature>
<dbReference type="InterPro" id="IPR038731">
    <property type="entry name" value="RgtA/B/C-like"/>
</dbReference>
<accession>A0ABV2IUX9</accession>
<organism evidence="3 4">
    <name type="scientific">Rhizobium aquaticum</name>
    <dbReference type="NCBI Taxonomy" id="1549636"/>
    <lineage>
        <taxon>Bacteria</taxon>
        <taxon>Pseudomonadati</taxon>
        <taxon>Pseudomonadota</taxon>
        <taxon>Alphaproteobacteria</taxon>
        <taxon>Hyphomicrobiales</taxon>
        <taxon>Rhizobiaceae</taxon>
        <taxon>Rhizobium/Agrobacterium group</taxon>
        <taxon>Rhizobium</taxon>
    </lineage>
</organism>